<sequence length="90" mass="9716">MAPSVCSTRPPVAPASAGVQVSSLVVSPAALSAPENEQEKSSRRGNGENLDHKPQVTKCGEKEGQENKQQRERKSDRKEENKANPLKAVH</sequence>
<comment type="caution">
    <text evidence="2">The sequence shown here is derived from an EMBL/GenBank/DDBJ whole genome shotgun (WGS) entry which is preliminary data.</text>
</comment>
<organism evidence="2 3">
    <name type="scientific">Liparis tanakae</name>
    <name type="common">Tanaka's snailfish</name>
    <dbReference type="NCBI Taxonomy" id="230148"/>
    <lineage>
        <taxon>Eukaryota</taxon>
        <taxon>Metazoa</taxon>
        <taxon>Chordata</taxon>
        <taxon>Craniata</taxon>
        <taxon>Vertebrata</taxon>
        <taxon>Euteleostomi</taxon>
        <taxon>Actinopterygii</taxon>
        <taxon>Neopterygii</taxon>
        <taxon>Teleostei</taxon>
        <taxon>Neoteleostei</taxon>
        <taxon>Acanthomorphata</taxon>
        <taxon>Eupercaria</taxon>
        <taxon>Perciformes</taxon>
        <taxon>Cottioidei</taxon>
        <taxon>Cottales</taxon>
        <taxon>Liparidae</taxon>
        <taxon>Liparis</taxon>
    </lineage>
</organism>
<name>A0A4Z2H9A4_9TELE</name>
<dbReference type="AlphaFoldDB" id="A0A4Z2H9A4"/>
<protein>
    <submittedName>
        <fullName evidence="2">Uncharacterized protein</fullName>
    </submittedName>
</protein>
<evidence type="ECO:0000313" key="2">
    <source>
        <dbReference type="EMBL" id="TNN62399.1"/>
    </source>
</evidence>
<evidence type="ECO:0000256" key="1">
    <source>
        <dbReference type="SAM" id="MobiDB-lite"/>
    </source>
</evidence>
<keyword evidence="3" id="KW-1185">Reference proteome</keyword>
<dbReference type="EMBL" id="SRLO01000294">
    <property type="protein sequence ID" value="TNN62399.1"/>
    <property type="molecule type" value="Genomic_DNA"/>
</dbReference>
<feature type="compositionally biased region" description="Basic and acidic residues" evidence="1">
    <location>
        <begin position="37"/>
        <end position="82"/>
    </location>
</feature>
<feature type="region of interest" description="Disordered" evidence="1">
    <location>
        <begin position="29"/>
        <end position="90"/>
    </location>
</feature>
<reference evidence="2 3" key="1">
    <citation type="submission" date="2019-03" db="EMBL/GenBank/DDBJ databases">
        <title>First draft genome of Liparis tanakae, snailfish: a comprehensive survey of snailfish specific genes.</title>
        <authorList>
            <person name="Kim W."/>
            <person name="Song I."/>
            <person name="Jeong J.-H."/>
            <person name="Kim D."/>
            <person name="Kim S."/>
            <person name="Ryu S."/>
            <person name="Song J.Y."/>
            <person name="Lee S.K."/>
        </authorList>
    </citation>
    <scope>NUCLEOTIDE SEQUENCE [LARGE SCALE GENOMIC DNA]</scope>
    <source>
        <tissue evidence="2">Muscle</tissue>
    </source>
</reference>
<proteinExistence type="predicted"/>
<evidence type="ECO:0000313" key="3">
    <source>
        <dbReference type="Proteomes" id="UP000314294"/>
    </source>
</evidence>
<dbReference type="Proteomes" id="UP000314294">
    <property type="component" value="Unassembled WGS sequence"/>
</dbReference>
<gene>
    <name evidence="2" type="ORF">EYF80_027410</name>
</gene>
<accession>A0A4Z2H9A4</accession>